<evidence type="ECO:0000256" key="4">
    <source>
        <dbReference type="ARBA" id="ARBA00022827"/>
    </source>
</evidence>
<keyword evidence="5" id="KW-0560">Oxidoreductase</keyword>
<evidence type="ECO:0000313" key="7">
    <source>
        <dbReference type="EMBL" id="KAK9710228.1"/>
    </source>
</evidence>
<name>A0ABR2VYE6_9FUNG</name>
<keyword evidence="8" id="KW-1185">Reference proteome</keyword>
<dbReference type="PANTHER" id="PTHR11530:SF25">
    <property type="entry name" value="FAD DEPENDENT OXIDOREDUCTASE DOMAIN-CONTAINING PROTEIN"/>
    <property type="match status" value="1"/>
</dbReference>
<evidence type="ECO:0000256" key="2">
    <source>
        <dbReference type="ARBA" id="ARBA00006730"/>
    </source>
</evidence>
<evidence type="ECO:0000259" key="6">
    <source>
        <dbReference type="Pfam" id="PF01266"/>
    </source>
</evidence>
<organism evidence="7 8">
    <name type="scientific">Basidiobolus ranarum</name>
    <dbReference type="NCBI Taxonomy" id="34480"/>
    <lineage>
        <taxon>Eukaryota</taxon>
        <taxon>Fungi</taxon>
        <taxon>Fungi incertae sedis</taxon>
        <taxon>Zoopagomycota</taxon>
        <taxon>Entomophthoromycotina</taxon>
        <taxon>Basidiobolomycetes</taxon>
        <taxon>Basidiobolales</taxon>
        <taxon>Basidiobolaceae</taxon>
        <taxon>Basidiobolus</taxon>
    </lineage>
</organism>
<proteinExistence type="inferred from homology"/>
<feature type="domain" description="FAD dependent oxidoreductase" evidence="6">
    <location>
        <begin position="25"/>
        <end position="382"/>
    </location>
</feature>
<reference evidence="7 8" key="1">
    <citation type="submission" date="2023-04" db="EMBL/GenBank/DDBJ databases">
        <title>Genome of Basidiobolus ranarum AG-B5.</title>
        <authorList>
            <person name="Stajich J.E."/>
            <person name="Carter-House D."/>
            <person name="Gryganskyi A."/>
        </authorList>
    </citation>
    <scope>NUCLEOTIDE SEQUENCE [LARGE SCALE GENOMIC DNA]</scope>
    <source>
        <strain evidence="7 8">AG-B5</strain>
    </source>
</reference>
<dbReference type="Gene3D" id="3.40.50.720">
    <property type="entry name" value="NAD(P)-binding Rossmann-like Domain"/>
    <property type="match status" value="1"/>
</dbReference>
<comment type="caution">
    <text evidence="7">The sequence shown here is derived from an EMBL/GenBank/DDBJ whole genome shotgun (WGS) entry which is preliminary data.</text>
</comment>
<accession>A0ABR2VYE6</accession>
<gene>
    <name evidence="7" type="ORF">K7432_008566</name>
</gene>
<evidence type="ECO:0000256" key="3">
    <source>
        <dbReference type="ARBA" id="ARBA00022630"/>
    </source>
</evidence>
<keyword evidence="3" id="KW-0285">Flavoprotein</keyword>
<sequence>MPQMNPGDLYEQVKITRSDGNIPHILIIGGGVSGLTTAWALCEAGCKVTVIAKQYSSTRPEKEKIASEMGSGLWEWAPSASGSSKDAQNEYQNSKRWCQPTYVKFEELHAKYGADITGIRSRMSCFVFDKNIENIDESAKNKMIEIKEHCDGFYRGVKHLVRKYNISTVGEKAFDFQDGYEYFSYVVDPKKYLAWLKRNIEELGVRLLKFEVTGNLLNEGENLLNMFQADVLVNCTGLASVSLCHDTELVPIRTTLLHSRNDGVRFPMIKSCISVYKHVGARSEERSRYEIERTIFLIPRNDKALIMGDNSQMQNNANILQEIHKNCTRLYPELRNAEPIDYDYHTQQYRKYPRVGQDKDNSKIFHNYGHGYSRYSLSYGCALDVRKAIRRYFDELDVKLNSHL</sequence>
<comment type="similarity">
    <text evidence="2">Belongs to the DAMOX/DASOX family.</text>
</comment>
<dbReference type="Proteomes" id="UP001479436">
    <property type="component" value="Unassembled WGS sequence"/>
</dbReference>
<protein>
    <recommendedName>
        <fullName evidence="6">FAD dependent oxidoreductase domain-containing protein</fullName>
    </recommendedName>
</protein>
<dbReference type="InterPro" id="IPR006076">
    <property type="entry name" value="FAD-dep_OxRdtase"/>
</dbReference>
<evidence type="ECO:0000256" key="5">
    <source>
        <dbReference type="ARBA" id="ARBA00023002"/>
    </source>
</evidence>
<keyword evidence="4" id="KW-0274">FAD</keyword>
<dbReference type="EMBL" id="JASJQH010007357">
    <property type="protein sequence ID" value="KAK9710228.1"/>
    <property type="molecule type" value="Genomic_DNA"/>
</dbReference>
<comment type="cofactor">
    <cofactor evidence="1">
        <name>FAD</name>
        <dbReference type="ChEBI" id="CHEBI:57692"/>
    </cofactor>
</comment>
<evidence type="ECO:0000256" key="1">
    <source>
        <dbReference type="ARBA" id="ARBA00001974"/>
    </source>
</evidence>
<dbReference type="Gene3D" id="3.30.9.10">
    <property type="entry name" value="D-Amino Acid Oxidase, subunit A, domain 2"/>
    <property type="match status" value="1"/>
</dbReference>
<dbReference type="Pfam" id="PF01266">
    <property type="entry name" value="DAO"/>
    <property type="match status" value="1"/>
</dbReference>
<dbReference type="SUPFAM" id="SSF51971">
    <property type="entry name" value="Nucleotide-binding domain"/>
    <property type="match status" value="1"/>
</dbReference>
<dbReference type="PANTHER" id="PTHR11530">
    <property type="entry name" value="D-AMINO ACID OXIDASE"/>
    <property type="match status" value="1"/>
</dbReference>
<dbReference type="InterPro" id="IPR023209">
    <property type="entry name" value="DAO"/>
</dbReference>
<evidence type="ECO:0000313" key="8">
    <source>
        <dbReference type="Proteomes" id="UP001479436"/>
    </source>
</evidence>